<dbReference type="PANTHER" id="PTHR13677">
    <property type="entry name" value="LD41638P"/>
    <property type="match status" value="1"/>
</dbReference>
<dbReference type="Proteomes" id="UP001190700">
    <property type="component" value="Unassembled WGS sequence"/>
</dbReference>
<dbReference type="GO" id="GO:0005085">
    <property type="term" value="F:guanyl-nucleotide exchange factor activity"/>
    <property type="evidence" value="ECO:0007669"/>
    <property type="project" value="InterPro"/>
</dbReference>
<comment type="caution">
    <text evidence="2">The sequence shown here is derived from an EMBL/GenBank/DDBJ whole genome shotgun (WGS) entry which is preliminary data.</text>
</comment>
<dbReference type="InterPro" id="IPR024224">
    <property type="entry name" value="DENND6"/>
</dbReference>
<sequence length="272" mass="30787">MQLSGHATAPGFGEVEADVLPRGKPRAASRLTESQLQLLPSGAQLVDRKNLEENGCGKFLRRRFRHNWIELYKRFLASENFKSWFSRRRAAAERAQNRVWRRARAKTDIHPFLPLLSEVQLVDAFTTVEQQLQAELALSGGELGGSSGDSRHSHTAAVIKKFRGDLWAIYDKLPRDVQQTLSFTPHLAALMQGQMRYPARPPGHLHLDVAKLDVQLEHDLQVSPEKEKGTLNWSWPRRSPLSSMLQQARESVAVANEGKEGKLPDRMREGMQ</sequence>
<evidence type="ECO:0000313" key="2">
    <source>
        <dbReference type="EMBL" id="KAK3237443.1"/>
    </source>
</evidence>
<evidence type="ECO:0000313" key="3">
    <source>
        <dbReference type="Proteomes" id="UP001190700"/>
    </source>
</evidence>
<dbReference type="GO" id="GO:0055037">
    <property type="term" value="C:recycling endosome"/>
    <property type="evidence" value="ECO:0007669"/>
    <property type="project" value="TreeGrafter"/>
</dbReference>
<dbReference type="EMBL" id="LGRX02034591">
    <property type="protein sequence ID" value="KAK3237443.1"/>
    <property type="molecule type" value="Genomic_DNA"/>
</dbReference>
<dbReference type="PANTHER" id="PTHR13677:SF0">
    <property type="entry name" value="LD41638P"/>
    <property type="match status" value="1"/>
</dbReference>
<gene>
    <name evidence="2" type="ORF">CYMTET_52482</name>
</gene>
<evidence type="ECO:0000256" key="1">
    <source>
        <dbReference type="SAM" id="MobiDB-lite"/>
    </source>
</evidence>
<name>A0AAE0EQR8_9CHLO</name>
<accession>A0AAE0EQR8</accession>
<proteinExistence type="predicted"/>
<reference evidence="2 3" key="1">
    <citation type="journal article" date="2015" name="Genome Biol. Evol.">
        <title>Comparative Genomics of a Bacterivorous Green Alga Reveals Evolutionary Causalities and Consequences of Phago-Mixotrophic Mode of Nutrition.</title>
        <authorList>
            <person name="Burns J.A."/>
            <person name="Paasch A."/>
            <person name="Narechania A."/>
            <person name="Kim E."/>
        </authorList>
    </citation>
    <scope>NUCLEOTIDE SEQUENCE [LARGE SCALE GENOMIC DNA]</scope>
    <source>
        <strain evidence="2 3">PLY_AMNH</strain>
    </source>
</reference>
<organism evidence="2 3">
    <name type="scientific">Cymbomonas tetramitiformis</name>
    <dbReference type="NCBI Taxonomy" id="36881"/>
    <lineage>
        <taxon>Eukaryota</taxon>
        <taxon>Viridiplantae</taxon>
        <taxon>Chlorophyta</taxon>
        <taxon>Pyramimonadophyceae</taxon>
        <taxon>Pyramimonadales</taxon>
        <taxon>Pyramimonadaceae</taxon>
        <taxon>Cymbomonas</taxon>
    </lineage>
</organism>
<dbReference type="AlphaFoldDB" id="A0AAE0EQR8"/>
<feature type="region of interest" description="Disordered" evidence="1">
    <location>
        <begin position="246"/>
        <end position="272"/>
    </location>
</feature>
<feature type="compositionally biased region" description="Basic and acidic residues" evidence="1">
    <location>
        <begin position="257"/>
        <end position="272"/>
    </location>
</feature>
<keyword evidence="3" id="KW-1185">Reference proteome</keyword>
<protein>
    <submittedName>
        <fullName evidence="2">Uncharacterized protein</fullName>
    </submittedName>
</protein>